<protein>
    <submittedName>
        <fullName evidence="3">WD repeat-containing protein, putative</fullName>
    </submittedName>
</protein>
<evidence type="ECO:0000256" key="1">
    <source>
        <dbReference type="ARBA" id="ARBA00022574"/>
    </source>
</evidence>
<dbReference type="GO" id="GO:0006364">
    <property type="term" value="P:rRNA processing"/>
    <property type="evidence" value="ECO:0007669"/>
    <property type="project" value="TreeGrafter"/>
</dbReference>
<name>A0A1C6YQB8_PLACE</name>
<evidence type="ECO:0000313" key="3">
    <source>
        <dbReference type="EMBL" id="SCM25437.1"/>
    </source>
</evidence>
<dbReference type="InterPro" id="IPR001680">
    <property type="entry name" value="WD40_rpt"/>
</dbReference>
<dbReference type="AlphaFoldDB" id="A0A1C6YQB8"/>
<dbReference type="InterPro" id="IPR015943">
    <property type="entry name" value="WD40/YVTN_repeat-like_dom_sf"/>
</dbReference>
<evidence type="ECO:0000313" key="4">
    <source>
        <dbReference type="Proteomes" id="UP000507536"/>
    </source>
</evidence>
<dbReference type="Proteomes" id="UP000507536">
    <property type="component" value="Chromosome 14"/>
</dbReference>
<dbReference type="Gene3D" id="2.130.10.10">
    <property type="entry name" value="YVTN repeat-like/Quinoprotein amine dehydrogenase"/>
    <property type="match status" value="2"/>
</dbReference>
<accession>A0A1C6YQB8</accession>
<organism evidence="3 4">
    <name type="scientific">Plasmodium chabaudi adami</name>
    <dbReference type="NCBI Taxonomy" id="5826"/>
    <lineage>
        <taxon>Eukaryota</taxon>
        <taxon>Sar</taxon>
        <taxon>Alveolata</taxon>
        <taxon>Apicomplexa</taxon>
        <taxon>Aconoidasida</taxon>
        <taxon>Haemosporida</taxon>
        <taxon>Plasmodiidae</taxon>
        <taxon>Plasmodium</taxon>
        <taxon>Plasmodium (Vinckeia)</taxon>
    </lineage>
</organism>
<sequence>MEQNKVMLIYDNYDILCINADNERCENKFELSIKDNEKKICMLKNGNFLILNANRKIITQYSSTKSNAIYTKHLRVYINIIKLTKNEKLIFGGDKTGNIYIWSSITGLLISSFQAHFGCIKDIIIDQTLNVVYTYSDDNIIHVYNLHDMLRKKSATKPMLFYQHDINTSIKQILPITPNIYDSYFTLISLTNDGSLYIWGLKTNQPIQILKTYSMNCSYICSNYPFNTHLYLCKGKKIFRIPIASLLGNGHGHSNECKEDRKPHLANINKCNNDYVKIIKNDEQESKTFKDEKYENLKDNKLLKNYSQNHPYFNLKNFTTFIGHKNDIIKCYVSDKNQFMISLGKDGLKIWDIYNCYPIKTLKYGENIIDFYVPSNKQFSYLVELPNLVLEYEDDTKINIIDEISETNIPEEYNQIFKEDQSLMINMATIFAQHGIY</sequence>
<proteinExistence type="predicted"/>
<evidence type="ECO:0000256" key="2">
    <source>
        <dbReference type="ARBA" id="ARBA00022737"/>
    </source>
</evidence>
<dbReference type="InterPro" id="IPR045227">
    <property type="entry name" value="WDR18/Ipi3/RID3"/>
</dbReference>
<keyword evidence="1" id="KW-0853">WD repeat</keyword>
<dbReference type="GO" id="GO:0006261">
    <property type="term" value="P:DNA-templated DNA replication"/>
    <property type="evidence" value="ECO:0007669"/>
    <property type="project" value="TreeGrafter"/>
</dbReference>
<dbReference type="EMBL" id="LT608194">
    <property type="protein sequence ID" value="SCM25437.1"/>
    <property type="molecule type" value="Genomic_DNA"/>
</dbReference>
<dbReference type="GO" id="GO:0005656">
    <property type="term" value="C:nuclear pre-replicative complex"/>
    <property type="evidence" value="ECO:0007669"/>
    <property type="project" value="TreeGrafter"/>
</dbReference>
<dbReference type="GO" id="GO:0120330">
    <property type="term" value="C:rixosome complex"/>
    <property type="evidence" value="ECO:0007669"/>
    <property type="project" value="TreeGrafter"/>
</dbReference>
<dbReference type="SMART" id="SM00320">
    <property type="entry name" value="WD40"/>
    <property type="match status" value="3"/>
</dbReference>
<gene>
    <name evidence="3" type="ORF">PCHDS_000468200</name>
</gene>
<reference evidence="3 4" key="1">
    <citation type="submission" date="2016-08" db="EMBL/GenBank/DDBJ databases">
        <authorList>
            <consortium name="Pathogen Informatics"/>
        </authorList>
    </citation>
    <scope>NUCLEOTIDE SEQUENCE [LARGE SCALE GENOMIC DNA]</scope>
    <source>
        <strain evidence="3 4">DS</strain>
    </source>
</reference>
<dbReference type="PANTHER" id="PTHR18763:SF0">
    <property type="entry name" value="WD REPEAT-CONTAINING PROTEIN 18"/>
    <property type="match status" value="1"/>
</dbReference>
<dbReference type="PANTHER" id="PTHR18763">
    <property type="entry name" value="WD-REPEAT PROTEIN 18"/>
    <property type="match status" value="1"/>
</dbReference>
<dbReference type="InterPro" id="IPR036322">
    <property type="entry name" value="WD40_repeat_dom_sf"/>
</dbReference>
<dbReference type="SUPFAM" id="SSF50978">
    <property type="entry name" value="WD40 repeat-like"/>
    <property type="match status" value="1"/>
</dbReference>
<keyword evidence="2" id="KW-0677">Repeat</keyword>